<accession>A0A3A4P3F0</accession>
<proteinExistence type="predicted"/>
<evidence type="ECO:0000313" key="1">
    <source>
        <dbReference type="EMBL" id="RJP25345.1"/>
    </source>
</evidence>
<protein>
    <submittedName>
        <fullName evidence="1">CooT family nickel-binding protein</fullName>
    </submittedName>
</protein>
<comment type="caution">
    <text evidence="1">The sequence shown here is derived from an EMBL/GenBank/DDBJ whole genome shotgun (WGS) entry which is preliminary data.</text>
</comment>
<reference evidence="1 2" key="1">
    <citation type="journal article" date="2017" name="ISME J.">
        <title>Energy and carbon metabolisms in a deep terrestrial subsurface fluid microbial community.</title>
        <authorList>
            <person name="Momper L."/>
            <person name="Jungbluth S.P."/>
            <person name="Lee M.D."/>
            <person name="Amend J.P."/>
        </authorList>
    </citation>
    <scope>NUCLEOTIDE SEQUENCE [LARGE SCALE GENOMIC DNA]</scope>
    <source>
        <strain evidence="1">SURF_5</strain>
    </source>
</reference>
<dbReference type="InterPro" id="IPR019300">
    <property type="entry name" value="CooT"/>
</dbReference>
<dbReference type="Proteomes" id="UP000265882">
    <property type="component" value="Unassembled WGS sequence"/>
</dbReference>
<name>A0A3A4P3F0_ABYX5</name>
<dbReference type="Pfam" id="PF10133">
    <property type="entry name" value="CooT"/>
    <property type="match status" value="1"/>
</dbReference>
<gene>
    <name evidence="1" type="ORF">C4520_02610</name>
</gene>
<dbReference type="EMBL" id="QZKU01000024">
    <property type="protein sequence ID" value="RJP25345.1"/>
    <property type="molecule type" value="Genomic_DNA"/>
</dbReference>
<organism evidence="1 2">
    <name type="scientific">Abyssobacteria bacterium (strain SURF_5)</name>
    <dbReference type="NCBI Taxonomy" id="2093360"/>
    <lineage>
        <taxon>Bacteria</taxon>
        <taxon>Pseudomonadati</taxon>
        <taxon>Candidatus Hydrogenedentota</taxon>
        <taxon>Candidatus Abyssobacteria</taxon>
    </lineage>
</organism>
<dbReference type="AlphaFoldDB" id="A0A3A4P3F0"/>
<evidence type="ECO:0000313" key="2">
    <source>
        <dbReference type="Proteomes" id="UP000265882"/>
    </source>
</evidence>
<sequence length="62" mass="7203">MCEANAYFVEDGKEQLYLESVDIIRPEGDSVYLLSVFGEQKKVNARLKEIRLMDHKIILEKS</sequence>